<dbReference type="FunFam" id="2.30.30.140:FF:000022">
    <property type="entry name" value="Hydrogenase assembly chaperone HybG"/>
    <property type="match status" value="1"/>
</dbReference>
<dbReference type="Proteomes" id="UP000267448">
    <property type="component" value="Unassembled WGS sequence"/>
</dbReference>
<sequence>MCLSIPSQVVELHEEEQSVTVETMGVKRKVSAHLMPEPLEIGDYVLIHIGFVMNKIDKADALQSIELYNEIVEKMAAAE</sequence>
<reference evidence="2 3" key="1">
    <citation type="submission" date="2018-12" db="EMBL/GenBank/DDBJ databases">
        <authorList>
            <person name="Yu L."/>
        </authorList>
    </citation>
    <scope>NUCLEOTIDE SEQUENCE [LARGE SCALE GENOMIC DNA]</scope>
    <source>
        <strain evidence="2 3">HAW-EB2</strain>
    </source>
</reference>
<keyword evidence="3" id="KW-1185">Reference proteome</keyword>
<comment type="similarity">
    <text evidence="1">Belongs to the HupF/HypC family.</text>
</comment>
<dbReference type="AlphaFoldDB" id="A0A431WQN0"/>
<dbReference type="EMBL" id="RXNU01000008">
    <property type="protein sequence ID" value="RTR38038.1"/>
    <property type="molecule type" value="Genomic_DNA"/>
</dbReference>
<protein>
    <submittedName>
        <fullName evidence="2">HypC/HybG/HupF family hydrogenase formation chaperone</fullName>
    </submittedName>
</protein>
<dbReference type="SUPFAM" id="SSF159127">
    <property type="entry name" value="HupF/HypC-like"/>
    <property type="match status" value="1"/>
</dbReference>
<name>A0A431WQN0_9GAMM</name>
<dbReference type="GO" id="GO:0005506">
    <property type="term" value="F:iron ion binding"/>
    <property type="evidence" value="ECO:0007669"/>
    <property type="project" value="TreeGrafter"/>
</dbReference>
<dbReference type="PANTHER" id="PTHR35177">
    <property type="entry name" value="HYDROGENASE MATURATION FACTOR HYBG"/>
    <property type="match status" value="1"/>
</dbReference>
<dbReference type="InterPro" id="IPR001109">
    <property type="entry name" value="Hydrogenase_HupF/HypC"/>
</dbReference>
<dbReference type="Gene3D" id="2.30.30.140">
    <property type="match status" value="1"/>
</dbReference>
<evidence type="ECO:0000313" key="2">
    <source>
        <dbReference type="EMBL" id="RTR38038.1"/>
    </source>
</evidence>
<evidence type="ECO:0000256" key="1">
    <source>
        <dbReference type="ARBA" id="ARBA00006018"/>
    </source>
</evidence>
<evidence type="ECO:0000313" key="3">
    <source>
        <dbReference type="Proteomes" id="UP000267448"/>
    </source>
</evidence>
<dbReference type="RefSeq" id="WP_126521207.1">
    <property type="nucleotide sequence ID" value="NZ_RXNU01000008.1"/>
</dbReference>
<comment type="caution">
    <text evidence="2">The sequence shown here is derived from an EMBL/GenBank/DDBJ whole genome shotgun (WGS) entry which is preliminary data.</text>
</comment>
<gene>
    <name evidence="2" type="primary">hypC</name>
    <name evidence="2" type="ORF">EKG38_15860</name>
</gene>
<dbReference type="Pfam" id="PF01455">
    <property type="entry name" value="HupF_HypC"/>
    <property type="match status" value="1"/>
</dbReference>
<accession>A0A431WQN0</accession>
<dbReference type="PRINTS" id="PR00445">
    <property type="entry name" value="HUPFHYPC"/>
</dbReference>
<proteinExistence type="inferred from homology"/>
<organism evidence="2 3">
    <name type="scientific">Shewanella canadensis</name>
    <dbReference type="NCBI Taxonomy" id="271096"/>
    <lineage>
        <taxon>Bacteria</taxon>
        <taxon>Pseudomonadati</taxon>
        <taxon>Pseudomonadota</taxon>
        <taxon>Gammaproteobacteria</taxon>
        <taxon>Alteromonadales</taxon>
        <taxon>Shewanellaceae</taxon>
        <taxon>Shewanella</taxon>
    </lineage>
</organism>
<dbReference type="GO" id="GO:0051604">
    <property type="term" value="P:protein maturation"/>
    <property type="evidence" value="ECO:0007669"/>
    <property type="project" value="TreeGrafter"/>
</dbReference>
<dbReference type="NCBIfam" id="TIGR00074">
    <property type="entry name" value="hypC_hupF"/>
    <property type="match status" value="1"/>
</dbReference>
<dbReference type="GO" id="GO:1902670">
    <property type="term" value="F:carbon dioxide binding"/>
    <property type="evidence" value="ECO:0007669"/>
    <property type="project" value="TreeGrafter"/>
</dbReference>
<dbReference type="PANTHER" id="PTHR35177:SF2">
    <property type="entry name" value="HYDROGENASE MATURATION FACTOR HYBG"/>
    <property type="match status" value="1"/>
</dbReference>
<dbReference type="OrthoDB" id="9806017at2"/>